<dbReference type="GeneID" id="582446"/>
<sequence>MATVRDSDTSLWLHNKLGDNDDLWSGITSISTQLHQDVLRNTHDCFQTLNPTVKLKLLMAILHMPLRKVEECKEELSGILHQALADTDEWVVTVADILRSYPDSGQLNLELEESHPFLAEALHELRKTLATTDTNSLLPMECMYLNKNALNQLVGMQAPPVKHFTLKRKPKSAALRAELLQKSLEAQQQQKKPMTPTHSSKIRGGFRGIDDIPLKSTPKASPSFRASQSPAFNRSLPLNRQHGRLSLNREGGTKLLDIKEQPIGGSSREAKRRKKQAEQEAAEQAKKEKEAAMQQTPDYAVALMSPAVNKPANVPTTQAPATPQPATPSYVPIVALAKPPTPSPLLGALGQPSGTAAARENLSQQLQQSLQQQTQFRTPGAATTTTIISQAPSTATAPPSTNPTPPAPATTTSVTENPYGAPSTLTAPSTSLATAPQAPTPLQAAPSATKPVPAASDGVLPAPTMQPPVPAQPPTGQKKNLSLTKEQMRAAQEMFRQSNKVTRPEKALILGFMAGARENPCPQQGSIVTIRLSEDVEVVRSNETKEETTMSVDTFFEMNYTTGEWWRYKKYKPIAS</sequence>
<dbReference type="AlphaFoldDB" id="A0A7M7SYS6"/>
<evidence type="ECO:0000313" key="4">
    <source>
        <dbReference type="Proteomes" id="UP000007110"/>
    </source>
</evidence>
<keyword evidence="4" id="KW-1185">Reference proteome</keyword>
<dbReference type="Pfam" id="PF23553">
    <property type="entry name" value="NELF-A_N"/>
    <property type="match status" value="1"/>
</dbReference>
<feature type="compositionally biased region" description="Pro residues" evidence="1">
    <location>
        <begin position="464"/>
        <end position="473"/>
    </location>
</feature>
<feature type="region of interest" description="Disordered" evidence="1">
    <location>
        <begin position="391"/>
        <end position="480"/>
    </location>
</feature>
<reference evidence="4" key="1">
    <citation type="submission" date="2015-02" db="EMBL/GenBank/DDBJ databases">
        <title>Genome sequencing for Strongylocentrotus purpuratus.</title>
        <authorList>
            <person name="Murali S."/>
            <person name="Liu Y."/>
            <person name="Vee V."/>
            <person name="English A."/>
            <person name="Wang M."/>
            <person name="Skinner E."/>
            <person name="Han Y."/>
            <person name="Muzny D.M."/>
            <person name="Worley K.C."/>
            <person name="Gibbs R.A."/>
        </authorList>
    </citation>
    <scope>NUCLEOTIDE SEQUENCE</scope>
</reference>
<feature type="compositionally biased region" description="Polar residues" evidence="1">
    <location>
        <begin position="218"/>
        <end position="238"/>
    </location>
</feature>
<dbReference type="InterPro" id="IPR052828">
    <property type="entry name" value="NELF-A_domain"/>
</dbReference>
<dbReference type="Proteomes" id="UP000007110">
    <property type="component" value="Unassembled WGS sequence"/>
</dbReference>
<dbReference type="KEGG" id="spu:582446"/>
<dbReference type="InterPro" id="IPR056557">
    <property type="entry name" value="NELF-A_N"/>
</dbReference>
<organism evidence="3 4">
    <name type="scientific">Strongylocentrotus purpuratus</name>
    <name type="common">Purple sea urchin</name>
    <dbReference type="NCBI Taxonomy" id="7668"/>
    <lineage>
        <taxon>Eukaryota</taxon>
        <taxon>Metazoa</taxon>
        <taxon>Echinodermata</taxon>
        <taxon>Eleutherozoa</taxon>
        <taxon>Echinozoa</taxon>
        <taxon>Echinoidea</taxon>
        <taxon>Euechinoidea</taxon>
        <taxon>Echinacea</taxon>
        <taxon>Camarodonta</taxon>
        <taxon>Echinidea</taxon>
        <taxon>Strongylocentrotidae</taxon>
        <taxon>Strongylocentrotus</taxon>
    </lineage>
</organism>
<feature type="domain" description="HDAg" evidence="2">
    <location>
        <begin position="90"/>
        <end position="256"/>
    </location>
</feature>
<dbReference type="InParanoid" id="A0A7M7SYS6"/>
<accession>A0A7M7SYS6</accession>
<evidence type="ECO:0000259" key="2">
    <source>
        <dbReference type="PROSITE" id="PS51838"/>
    </source>
</evidence>
<feature type="compositionally biased region" description="Low complexity" evidence="1">
    <location>
        <begin position="421"/>
        <end position="449"/>
    </location>
</feature>
<dbReference type="EnsemblMetazoa" id="XM_030985307">
    <property type="protein sequence ID" value="XP_030841167"/>
    <property type="gene ID" value="LOC582446"/>
</dbReference>
<feature type="region of interest" description="Disordered" evidence="1">
    <location>
        <begin position="184"/>
        <end position="294"/>
    </location>
</feature>
<dbReference type="PANTHER" id="PTHR13328:SF4">
    <property type="entry name" value="NEGATIVE ELONGATION FACTOR A"/>
    <property type="match status" value="1"/>
</dbReference>
<proteinExistence type="predicted"/>
<evidence type="ECO:0000256" key="1">
    <source>
        <dbReference type="SAM" id="MobiDB-lite"/>
    </source>
</evidence>
<evidence type="ECO:0000313" key="3">
    <source>
        <dbReference type="EnsemblMetazoa" id="XP_030841167"/>
    </source>
</evidence>
<feature type="compositionally biased region" description="Polar residues" evidence="1">
    <location>
        <begin position="184"/>
        <end position="199"/>
    </location>
</feature>
<reference evidence="3" key="2">
    <citation type="submission" date="2021-01" db="UniProtKB">
        <authorList>
            <consortium name="EnsemblMetazoa"/>
        </authorList>
    </citation>
    <scope>IDENTIFICATION</scope>
</reference>
<dbReference type="PANTHER" id="PTHR13328">
    <property type="entry name" value="NEGATIVE ELONGATION FACTOR A NELF-A"/>
    <property type="match status" value="1"/>
</dbReference>
<dbReference type="GO" id="GO:0032021">
    <property type="term" value="C:NELF complex"/>
    <property type="evidence" value="ECO:0000318"/>
    <property type="project" value="GO_Central"/>
</dbReference>
<name>A0A7M7SYS6_STRPU</name>
<dbReference type="RefSeq" id="XP_030841167.1">
    <property type="nucleotide sequence ID" value="XM_030985307.1"/>
</dbReference>
<dbReference type="OMA" id="PLECHYL"/>
<dbReference type="CTD" id="7469"/>
<protein>
    <recommendedName>
        <fullName evidence="2">HDAg domain-containing protein</fullName>
    </recommendedName>
</protein>
<dbReference type="InterPro" id="IPR037517">
    <property type="entry name" value="HDAG_dom"/>
</dbReference>
<dbReference type="OrthoDB" id="2135488at2759"/>
<dbReference type="PROSITE" id="PS51838">
    <property type="entry name" value="HDAG"/>
    <property type="match status" value="1"/>
</dbReference>
<dbReference type="GO" id="GO:0034244">
    <property type="term" value="P:negative regulation of transcription elongation by RNA polymerase II"/>
    <property type="evidence" value="ECO:0000318"/>
    <property type="project" value="GO_Central"/>
</dbReference>